<dbReference type="GO" id="GO:0046686">
    <property type="term" value="P:response to cadmium ion"/>
    <property type="evidence" value="ECO:0007669"/>
    <property type="project" value="TreeGrafter"/>
</dbReference>
<dbReference type="PANTHER" id="PTHR39168">
    <property type="entry name" value="TRANSCRIPTIONAL REGULATOR-RELATED"/>
    <property type="match status" value="1"/>
</dbReference>
<evidence type="ECO:0000259" key="1">
    <source>
        <dbReference type="PROSITE" id="PS50987"/>
    </source>
</evidence>
<dbReference type="InterPro" id="IPR052543">
    <property type="entry name" value="HTH_Metal-responsive_Reg"/>
</dbReference>
<feature type="domain" description="HTH arsR-type" evidence="1">
    <location>
        <begin position="1"/>
        <end position="94"/>
    </location>
</feature>
<dbReference type="Pfam" id="PF12840">
    <property type="entry name" value="HTH_20"/>
    <property type="match status" value="1"/>
</dbReference>
<dbReference type="PROSITE" id="PS50987">
    <property type="entry name" value="HTH_ARSR_2"/>
    <property type="match status" value="1"/>
</dbReference>
<sequence>MKEGPSIAAIAALIGDPARANMLDALMSGRALTAGELAAEAGISPQTASGHLAKLREAGLVLVTSQGRHRYFRLSGPDIAQVLEGLMGIAARTGRTRTRTGPRDPAMRTARLCYDHLAGEWGVRLFDAFVAHGQLASDGEAASLTDQGRRFFAAEGIDMAELDRSRRPLCRACLDWSERRPHLAGALGKAVLDLALRRGYLRRVGENRTLAVTPPGQRALMTWCEEPGGRRLRAVP</sequence>
<dbReference type="GO" id="GO:0003677">
    <property type="term" value="F:DNA binding"/>
    <property type="evidence" value="ECO:0007669"/>
    <property type="project" value="TreeGrafter"/>
</dbReference>
<dbReference type="Gene3D" id="1.10.10.10">
    <property type="entry name" value="Winged helix-like DNA-binding domain superfamily/Winged helix DNA-binding domain"/>
    <property type="match status" value="1"/>
</dbReference>
<dbReference type="RefSeq" id="WP_137098148.1">
    <property type="nucleotide sequence ID" value="NZ_CP039865.1"/>
</dbReference>
<dbReference type="PRINTS" id="PR00778">
    <property type="entry name" value="HTHARSR"/>
</dbReference>
<reference evidence="2 3" key="1">
    <citation type="submission" date="2019-04" db="EMBL/GenBank/DDBJ databases">
        <title>Phreatobacter aquaticus sp. nov.</title>
        <authorList>
            <person name="Choi A."/>
            <person name="Baek K."/>
        </authorList>
    </citation>
    <scope>NUCLEOTIDE SEQUENCE [LARGE SCALE GENOMIC DNA]</scope>
    <source>
        <strain evidence="2 3">NMCR1094</strain>
    </source>
</reference>
<name>A0A4D7QH80_9HYPH</name>
<dbReference type="GO" id="GO:0032791">
    <property type="term" value="F:lead ion binding"/>
    <property type="evidence" value="ECO:0007669"/>
    <property type="project" value="TreeGrafter"/>
</dbReference>
<dbReference type="GO" id="GO:0003700">
    <property type="term" value="F:DNA-binding transcription factor activity"/>
    <property type="evidence" value="ECO:0007669"/>
    <property type="project" value="InterPro"/>
</dbReference>
<dbReference type="CDD" id="cd00090">
    <property type="entry name" value="HTH_ARSR"/>
    <property type="match status" value="1"/>
</dbReference>
<protein>
    <submittedName>
        <fullName evidence="2">Winged helix-turn-helix transcriptional regulator</fullName>
    </submittedName>
</protein>
<dbReference type="SMART" id="SM00418">
    <property type="entry name" value="HTH_ARSR"/>
    <property type="match status" value="1"/>
</dbReference>
<dbReference type="KEGG" id="paqt:E8L99_02950"/>
<dbReference type="InterPro" id="IPR036390">
    <property type="entry name" value="WH_DNA-bd_sf"/>
</dbReference>
<dbReference type="EMBL" id="CP039865">
    <property type="protein sequence ID" value="QCK84814.1"/>
    <property type="molecule type" value="Genomic_DNA"/>
</dbReference>
<dbReference type="InterPro" id="IPR036388">
    <property type="entry name" value="WH-like_DNA-bd_sf"/>
</dbReference>
<dbReference type="PANTHER" id="PTHR39168:SF1">
    <property type="entry name" value="TRANSCRIPTIONAL REGULATORY PROTEIN"/>
    <property type="match status" value="1"/>
</dbReference>
<dbReference type="GO" id="GO:0010288">
    <property type="term" value="P:response to lead ion"/>
    <property type="evidence" value="ECO:0007669"/>
    <property type="project" value="TreeGrafter"/>
</dbReference>
<dbReference type="InterPro" id="IPR001845">
    <property type="entry name" value="HTH_ArsR_DNA-bd_dom"/>
</dbReference>
<dbReference type="GO" id="GO:0097063">
    <property type="term" value="F:cadmium ion sensor activity"/>
    <property type="evidence" value="ECO:0007669"/>
    <property type="project" value="TreeGrafter"/>
</dbReference>
<gene>
    <name evidence="2" type="ORF">E8L99_02950</name>
</gene>
<proteinExistence type="predicted"/>
<evidence type="ECO:0000313" key="3">
    <source>
        <dbReference type="Proteomes" id="UP000298588"/>
    </source>
</evidence>
<organism evidence="2 3">
    <name type="scientific">Phreatobacter aquaticus</name>
    <dbReference type="NCBI Taxonomy" id="2570229"/>
    <lineage>
        <taxon>Bacteria</taxon>
        <taxon>Pseudomonadati</taxon>
        <taxon>Pseudomonadota</taxon>
        <taxon>Alphaproteobacteria</taxon>
        <taxon>Hyphomicrobiales</taxon>
        <taxon>Phreatobacteraceae</taxon>
        <taxon>Phreatobacter</taxon>
    </lineage>
</organism>
<dbReference type="AlphaFoldDB" id="A0A4D7QH80"/>
<dbReference type="Proteomes" id="UP000298588">
    <property type="component" value="Chromosome"/>
</dbReference>
<accession>A0A4D7QH80</accession>
<dbReference type="SUPFAM" id="SSF46785">
    <property type="entry name" value="Winged helix' DNA-binding domain"/>
    <property type="match status" value="1"/>
</dbReference>
<dbReference type="InterPro" id="IPR011991">
    <property type="entry name" value="ArsR-like_HTH"/>
</dbReference>
<keyword evidence="3" id="KW-1185">Reference proteome</keyword>
<evidence type="ECO:0000313" key="2">
    <source>
        <dbReference type="EMBL" id="QCK84814.1"/>
    </source>
</evidence>
<dbReference type="NCBIfam" id="NF033788">
    <property type="entry name" value="HTH_metalloreg"/>
    <property type="match status" value="1"/>
</dbReference>
<dbReference type="OrthoDB" id="9797716at2"/>